<dbReference type="InterPro" id="IPR027417">
    <property type="entry name" value="P-loop_NTPase"/>
</dbReference>
<reference evidence="1 2" key="1">
    <citation type="journal article" date="2012" name="Antonie Van Leeuwenhoek">
        <title>Shewanella litorisediminis sp. nov., a gammaproteobacterium isolated from a tidal flat sediment.</title>
        <authorList>
            <person name="Lee M.H."/>
            <person name="Yoon J.H."/>
        </authorList>
    </citation>
    <scope>NUCLEOTIDE SEQUENCE [LARGE SCALE GENOMIC DNA]</scope>
    <source>
        <strain evidence="1 2">SMK1-12</strain>
    </source>
</reference>
<keyword evidence="2" id="KW-1185">Reference proteome</keyword>
<name>A0ABX7FZY4_9GAMM</name>
<evidence type="ECO:0000313" key="1">
    <source>
        <dbReference type="EMBL" id="QRH00631.1"/>
    </source>
</evidence>
<dbReference type="Gene3D" id="3.40.50.300">
    <property type="entry name" value="P-loop containing nucleotide triphosphate hydrolases"/>
    <property type="match status" value="1"/>
</dbReference>
<dbReference type="Proteomes" id="UP000596252">
    <property type="component" value="Chromosome"/>
</dbReference>
<dbReference type="RefSeq" id="WP_203324344.1">
    <property type="nucleotide sequence ID" value="NZ_CP069213.1"/>
</dbReference>
<evidence type="ECO:0008006" key="3">
    <source>
        <dbReference type="Google" id="ProtNLM"/>
    </source>
</evidence>
<dbReference type="EMBL" id="CP069213">
    <property type="protein sequence ID" value="QRH00631.1"/>
    <property type="molecule type" value="Genomic_DNA"/>
</dbReference>
<sequence length="1439" mass="164905">MNDRSVPLKRFFSKVPKSEADADEMEILSIWGEGKRTGWPELEGEYRCVILAEAGAGKSFEMEARAKCAEDEGRAAFFIRIEDIEDGFENSFDVGSLESFEHWLSSQDEAWFFLDSIDEARLENPRAFEKAIKCFATRINFAKRRAHIFISSRPYAWRARSDRDMLERYLPYLRPKVEEVSNAGEIDREKQDEPESALKVYLLNALDEKDIRFFANARGVQQVDKLITDLHRANLMQMAGRPFDLEGILAKWQADQTLNGRLELLQHNIDLRLKEIDPNRAQRQPLNRQKARHGARLLAAAVILTGEAGICVPDSIYSNKGIDAERVLGDWEPADVQALLERGIFNDVLYGMVRFRHRDVRELLAAEWFAEQLKNGYARHAIESLFIREQYGHSIVTPRLRPVLSWLILFDDGLRHKALKIAPEIAVEGGDAAHLPFAERQALLHDIVSRIVADEDNRSARDNSAIAKIAQPDLSGDALRIITEHRSNVGAIFFLGRLVWQGNMHDCLPPLFEIAIDTERGAFARIAATRAVMTCGTQEQQSSLWAQLNVLPQPLPRRLLTEILEEVEPDIASVNSLLVSINKLEAYDRYQATGLGQAIHEFIDRLPNPGSLDAIEPLIAMVLGLNDFLDREPYIQQRECHVSQQFLWLLGPATHAVERLVSARSEAAMLLEGFTILLKGPTVQYWHGEGFDDYKSSLYQLVPAWKELNDALFWHCIEDARHRRWIKKSERLIDDWPVQWLQHYWKFEAERFHDVLGFIATREFLDDKLVALSLAHRLFTQADRPEGWLELLKCAVEGNSELALQHSTFLNPTKSQSLIELEEKSAQQEAKWKQKQEERKLNRTKWIERLKANPDVVCHPPGLAQGRVSDDQLWLLGEIEGSGFRTSRSDGADWQALIPEFGEDVARAYREAAISYWRNYTPGLRSEGGNTNSIPYSLVFAMAGLEIEASENIDFPENLTEAEVRHALRYIVWELNGFPSWFERMYVAYPQLVLEAVLTELHWELANTEATKPTHYILSDLVYHAPWMHSQLVPSILSWLRQHEILSSEALGYGINILLNGNADTEPVLKLVGSKVARNAMCGQSAVWFALWADFDAEEGISVFEKWLSSLPPKEASHEAQRFISELMGTRRSSRIGYSRGSFRDIRHLKRLYILMHRYIRARDDIERAGKGVYSPGLRDDAQDGRNALFNLLSEIPGKETYIALTELAKEHPDETYRPWMQKRAYQRAEQDADLEFWTEQQVRDYDQYQESKPTTNRQLFELTVDRLLDLKAWVERGNDSPYKTWQKADGETELRNLIVGWLNLKSSGRYSCAQENELPNKQRPDIWTQSSQIASPVPIELKLLDKGWSGSELCERLRNQLAGDYLREETAGCGVFLLVWQGKSHQQHWQIENQPVPLSGLETALKSYWNTISNSFPCVAAIEVMLIDLTIREIKSQD</sequence>
<protein>
    <recommendedName>
        <fullName evidence="3">ATP-binding protein</fullName>
    </recommendedName>
</protein>
<evidence type="ECO:0000313" key="2">
    <source>
        <dbReference type="Proteomes" id="UP000596252"/>
    </source>
</evidence>
<gene>
    <name evidence="1" type="ORF">JQC75_12160</name>
</gene>
<accession>A0ABX7FZY4</accession>
<organism evidence="1 2">
    <name type="scientific">Shewanella litorisediminis</name>
    <dbReference type="NCBI Taxonomy" id="1173586"/>
    <lineage>
        <taxon>Bacteria</taxon>
        <taxon>Pseudomonadati</taxon>
        <taxon>Pseudomonadota</taxon>
        <taxon>Gammaproteobacteria</taxon>
        <taxon>Alteromonadales</taxon>
        <taxon>Shewanellaceae</taxon>
        <taxon>Shewanella</taxon>
    </lineage>
</organism>
<proteinExistence type="predicted"/>